<evidence type="ECO:0000313" key="2">
    <source>
        <dbReference type="Proteomes" id="UP000475214"/>
    </source>
</evidence>
<name>A0A6L9S5Y2_9ACTN</name>
<evidence type="ECO:0008006" key="3">
    <source>
        <dbReference type="Google" id="ProtNLM"/>
    </source>
</evidence>
<proteinExistence type="predicted"/>
<accession>A0A6L9S5Y2</accession>
<evidence type="ECO:0000313" key="1">
    <source>
        <dbReference type="EMBL" id="NEE00064.1"/>
    </source>
</evidence>
<gene>
    <name evidence="1" type="ORF">G1H10_07765</name>
</gene>
<dbReference type="RefSeq" id="WP_163735086.1">
    <property type="nucleotide sequence ID" value="NZ_JAAGOA010000004.1"/>
</dbReference>
<organism evidence="1 2">
    <name type="scientific">Phytoactinopolyspora halotolerans</name>
    <dbReference type="NCBI Taxonomy" id="1981512"/>
    <lineage>
        <taxon>Bacteria</taxon>
        <taxon>Bacillati</taxon>
        <taxon>Actinomycetota</taxon>
        <taxon>Actinomycetes</taxon>
        <taxon>Jiangellales</taxon>
        <taxon>Jiangellaceae</taxon>
        <taxon>Phytoactinopolyspora</taxon>
    </lineage>
</organism>
<reference evidence="1 2" key="1">
    <citation type="submission" date="2020-02" db="EMBL/GenBank/DDBJ databases">
        <authorList>
            <person name="Li X.-J."/>
            <person name="Han X.-M."/>
        </authorList>
    </citation>
    <scope>NUCLEOTIDE SEQUENCE [LARGE SCALE GENOMIC DNA]</scope>
    <source>
        <strain evidence="1 2">CCTCC AB 2017055</strain>
    </source>
</reference>
<keyword evidence="2" id="KW-1185">Reference proteome</keyword>
<protein>
    <recommendedName>
        <fullName evidence="3">Small CPxCG-related zinc finger protein</fullName>
    </recommendedName>
</protein>
<comment type="caution">
    <text evidence="1">The sequence shown here is derived from an EMBL/GenBank/DDBJ whole genome shotgun (WGS) entry which is preliminary data.</text>
</comment>
<dbReference type="EMBL" id="JAAGOA010000004">
    <property type="protein sequence ID" value="NEE00064.1"/>
    <property type="molecule type" value="Genomic_DNA"/>
</dbReference>
<dbReference type="Proteomes" id="UP000475214">
    <property type="component" value="Unassembled WGS sequence"/>
</dbReference>
<dbReference type="AlphaFoldDB" id="A0A6L9S5Y2"/>
<sequence>MSTDADESEQAATCSRCGRLQTSDPPVEALAWVAEFDQGRTIWTCPACARRHARDIEGKLPSEYW</sequence>